<keyword evidence="11" id="KW-0012">Acyltransferase</keyword>
<keyword evidence="5 10" id="KW-1133">Transmembrane helix</keyword>
<dbReference type="GO" id="GO:0008654">
    <property type="term" value="P:phospholipid biosynthetic process"/>
    <property type="evidence" value="ECO:0007669"/>
    <property type="project" value="UniProtKB-UniRule"/>
</dbReference>
<evidence type="ECO:0000256" key="2">
    <source>
        <dbReference type="ARBA" id="ARBA00022516"/>
    </source>
</evidence>
<accession>A0A9D1JB89</accession>
<proteinExistence type="inferred from homology"/>
<evidence type="ECO:0000256" key="6">
    <source>
        <dbReference type="ARBA" id="ARBA00023098"/>
    </source>
</evidence>
<feature type="transmembrane region" description="Helical" evidence="10">
    <location>
        <begin position="144"/>
        <end position="168"/>
    </location>
</feature>
<evidence type="ECO:0000256" key="3">
    <source>
        <dbReference type="ARBA" id="ARBA00022679"/>
    </source>
</evidence>
<protein>
    <recommendedName>
        <fullName evidence="10">Glycerol-3-phosphate acyltransferase</fullName>
    </recommendedName>
    <alternativeName>
        <fullName evidence="10">Acyl-PO4 G3P acyltransferase</fullName>
    </alternativeName>
    <alternativeName>
        <fullName evidence="10">Acyl-phosphate--glycerol-3-phosphate acyltransferase</fullName>
    </alternativeName>
    <alternativeName>
        <fullName evidence="10">G3P acyltransferase</fullName>
        <shortName evidence="10">GPAT</shortName>
        <ecNumber evidence="10">2.3.1.275</ecNumber>
    </alternativeName>
    <alternativeName>
        <fullName evidence="10">Lysophosphatidic acid synthase</fullName>
        <shortName evidence="10">LPA synthase</shortName>
    </alternativeName>
</protein>
<keyword evidence="4 10" id="KW-0812">Transmembrane</keyword>
<dbReference type="HAMAP" id="MF_01043">
    <property type="entry name" value="PlsY"/>
    <property type="match status" value="1"/>
</dbReference>
<dbReference type="Proteomes" id="UP000823912">
    <property type="component" value="Unassembled WGS sequence"/>
</dbReference>
<comment type="function">
    <text evidence="10">Catalyzes the transfer of an acyl group from acyl-phosphate (acyl-PO(4)) to glycerol-3-phosphate (G3P) to form lysophosphatidic acid (LPA). This enzyme utilizes acyl-phosphate as fatty acyl donor, but not acyl-CoA or acyl-ACP.</text>
</comment>
<dbReference type="GO" id="GO:0005886">
    <property type="term" value="C:plasma membrane"/>
    <property type="evidence" value="ECO:0007669"/>
    <property type="project" value="UniProtKB-SubCell"/>
</dbReference>
<comment type="similarity">
    <text evidence="10">Belongs to the PlsY family.</text>
</comment>
<comment type="catalytic activity">
    <reaction evidence="10">
        <text>an acyl phosphate + sn-glycerol 3-phosphate = a 1-acyl-sn-glycero-3-phosphate + phosphate</text>
        <dbReference type="Rhea" id="RHEA:34075"/>
        <dbReference type="ChEBI" id="CHEBI:43474"/>
        <dbReference type="ChEBI" id="CHEBI:57597"/>
        <dbReference type="ChEBI" id="CHEBI:57970"/>
        <dbReference type="ChEBI" id="CHEBI:59918"/>
        <dbReference type="EC" id="2.3.1.275"/>
    </reaction>
</comment>
<keyword evidence="6 10" id="KW-0443">Lipid metabolism</keyword>
<feature type="transmembrane region" description="Helical" evidence="10">
    <location>
        <begin position="53"/>
        <end position="75"/>
    </location>
</feature>
<gene>
    <name evidence="10 11" type="primary">plsY</name>
    <name evidence="11" type="ORF">IAA55_05795</name>
</gene>
<feature type="transmembrane region" description="Helical" evidence="10">
    <location>
        <begin position="174"/>
        <end position="193"/>
    </location>
</feature>
<dbReference type="EC" id="2.3.1.275" evidence="10"/>
<dbReference type="PANTHER" id="PTHR30309:SF0">
    <property type="entry name" value="GLYCEROL-3-PHOSPHATE ACYLTRANSFERASE-RELATED"/>
    <property type="match status" value="1"/>
</dbReference>
<evidence type="ECO:0000313" key="11">
    <source>
        <dbReference type="EMBL" id="HIR70774.1"/>
    </source>
</evidence>
<sequence>MLAARVVSLLIGYIFGMFVSGFFLGKFKHVDLREKGSGNVGTTNTARVLGLKYGAITLLCDCLKPVLASLVVWLIFGRAYAGHIRLLILYASFGAVLGHDFPAFMKFKGGKGVATSVGLILLCFPQAFPICAVLFFSAVGITRYVSLGSILAAVGFGAQAIVMGYLGWLSYPAGNVGEAVVIAEIISVLVIILHRSNIARLKNGTENKFSLHKK</sequence>
<evidence type="ECO:0000256" key="1">
    <source>
        <dbReference type="ARBA" id="ARBA00022475"/>
    </source>
</evidence>
<keyword evidence="9 10" id="KW-1208">Phospholipid metabolism</keyword>
<keyword evidence="8 10" id="KW-0594">Phospholipid biosynthesis</keyword>
<feature type="transmembrane region" description="Helical" evidence="10">
    <location>
        <begin position="117"/>
        <end position="137"/>
    </location>
</feature>
<keyword evidence="2 10" id="KW-0444">Lipid biosynthesis</keyword>
<organism evidence="11 12">
    <name type="scientific">Candidatus Pullilachnospira gallistercoris</name>
    <dbReference type="NCBI Taxonomy" id="2840911"/>
    <lineage>
        <taxon>Bacteria</taxon>
        <taxon>Bacillati</taxon>
        <taxon>Bacillota</taxon>
        <taxon>Clostridia</taxon>
        <taxon>Lachnospirales</taxon>
        <taxon>Lachnospiraceae</taxon>
        <taxon>Lachnospiraceae incertae sedis</taxon>
        <taxon>Candidatus Pullilachnospira</taxon>
    </lineage>
</organism>
<keyword evidence="7 10" id="KW-0472">Membrane</keyword>
<comment type="caution">
    <text evidence="11">The sequence shown here is derived from an EMBL/GenBank/DDBJ whole genome shotgun (WGS) entry which is preliminary data.</text>
</comment>
<dbReference type="AlphaFoldDB" id="A0A9D1JB89"/>
<keyword evidence="1 10" id="KW-1003">Cell membrane</keyword>
<evidence type="ECO:0000256" key="9">
    <source>
        <dbReference type="ARBA" id="ARBA00023264"/>
    </source>
</evidence>
<feature type="transmembrane region" description="Helical" evidence="10">
    <location>
        <begin position="87"/>
        <end position="105"/>
    </location>
</feature>
<evidence type="ECO:0000256" key="10">
    <source>
        <dbReference type="HAMAP-Rule" id="MF_01043"/>
    </source>
</evidence>
<evidence type="ECO:0000256" key="5">
    <source>
        <dbReference type="ARBA" id="ARBA00022989"/>
    </source>
</evidence>
<dbReference type="EMBL" id="DVHM01000094">
    <property type="protein sequence ID" value="HIR70774.1"/>
    <property type="molecule type" value="Genomic_DNA"/>
</dbReference>
<dbReference type="Pfam" id="PF02660">
    <property type="entry name" value="G3P_acyltransf"/>
    <property type="match status" value="1"/>
</dbReference>
<dbReference type="SMART" id="SM01207">
    <property type="entry name" value="G3P_acyltransf"/>
    <property type="match status" value="1"/>
</dbReference>
<evidence type="ECO:0000256" key="4">
    <source>
        <dbReference type="ARBA" id="ARBA00022692"/>
    </source>
</evidence>
<evidence type="ECO:0000313" key="12">
    <source>
        <dbReference type="Proteomes" id="UP000823912"/>
    </source>
</evidence>
<reference evidence="11" key="2">
    <citation type="journal article" date="2021" name="PeerJ">
        <title>Extensive microbial diversity within the chicken gut microbiome revealed by metagenomics and culture.</title>
        <authorList>
            <person name="Gilroy R."/>
            <person name="Ravi A."/>
            <person name="Getino M."/>
            <person name="Pursley I."/>
            <person name="Horton D.L."/>
            <person name="Alikhan N.F."/>
            <person name="Baker D."/>
            <person name="Gharbi K."/>
            <person name="Hall N."/>
            <person name="Watson M."/>
            <person name="Adriaenssens E.M."/>
            <person name="Foster-Nyarko E."/>
            <person name="Jarju S."/>
            <person name="Secka A."/>
            <person name="Antonio M."/>
            <person name="Oren A."/>
            <person name="Chaudhuri R.R."/>
            <person name="La Ragione R."/>
            <person name="Hildebrand F."/>
            <person name="Pallen M.J."/>
        </authorList>
    </citation>
    <scope>NUCLEOTIDE SEQUENCE</scope>
    <source>
        <strain evidence="11">ChiSjej5B23-6657</strain>
    </source>
</reference>
<dbReference type="PANTHER" id="PTHR30309">
    <property type="entry name" value="INNER MEMBRANE PROTEIN YGIH"/>
    <property type="match status" value="1"/>
</dbReference>
<feature type="transmembrane region" description="Helical" evidence="10">
    <location>
        <begin position="7"/>
        <end position="25"/>
    </location>
</feature>
<comment type="subcellular location">
    <subcellularLocation>
        <location evidence="10">Cell membrane</location>
        <topology evidence="10">Multi-pass membrane protein</topology>
    </subcellularLocation>
</comment>
<dbReference type="GO" id="GO:0043772">
    <property type="term" value="F:acyl-phosphate glycerol-3-phosphate acyltransferase activity"/>
    <property type="evidence" value="ECO:0007669"/>
    <property type="project" value="UniProtKB-UniRule"/>
</dbReference>
<dbReference type="InterPro" id="IPR003811">
    <property type="entry name" value="G3P_acylTferase_PlsY"/>
</dbReference>
<name>A0A9D1JB89_9FIRM</name>
<reference evidence="11" key="1">
    <citation type="submission" date="2020-10" db="EMBL/GenBank/DDBJ databases">
        <authorList>
            <person name="Gilroy R."/>
        </authorList>
    </citation>
    <scope>NUCLEOTIDE SEQUENCE</scope>
    <source>
        <strain evidence="11">ChiSjej5B23-6657</strain>
    </source>
</reference>
<comment type="pathway">
    <text evidence="10">Lipid metabolism; phospholipid metabolism.</text>
</comment>
<comment type="subunit">
    <text evidence="10">Probably interacts with PlsX.</text>
</comment>
<evidence type="ECO:0000256" key="8">
    <source>
        <dbReference type="ARBA" id="ARBA00023209"/>
    </source>
</evidence>
<evidence type="ECO:0000256" key="7">
    <source>
        <dbReference type="ARBA" id="ARBA00023136"/>
    </source>
</evidence>
<dbReference type="NCBIfam" id="TIGR00023">
    <property type="entry name" value="glycerol-3-phosphate 1-O-acyltransferase PlsY"/>
    <property type="match status" value="1"/>
</dbReference>
<keyword evidence="3 10" id="KW-0808">Transferase</keyword>